<dbReference type="AlphaFoldDB" id="A0A0U5BA79"/>
<dbReference type="Gene3D" id="3.90.470.20">
    <property type="entry name" value="4'-phosphopantetheinyl transferase domain"/>
    <property type="match status" value="2"/>
</dbReference>
<dbReference type="NCBIfam" id="TIGR00556">
    <property type="entry name" value="pantethn_trn"/>
    <property type="match status" value="1"/>
</dbReference>
<evidence type="ECO:0000256" key="2">
    <source>
        <dbReference type="ARBA" id="ARBA00010990"/>
    </source>
</evidence>
<evidence type="ECO:0000256" key="3">
    <source>
        <dbReference type="ARBA" id="ARBA00022679"/>
    </source>
</evidence>
<reference evidence="9 10" key="1">
    <citation type="submission" date="2015-12" db="EMBL/GenBank/DDBJ databases">
        <title>Genome sequence of Aneurinibacillus soli.</title>
        <authorList>
            <person name="Lee J.S."/>
            <person name="Lee K.C."/>
            <person name="Kim K.K."/>
            <person name="Lee B.W."/>
        </authorList>
    </citation>
    <scope>NUCLEOTIDE SEQUENCE [LARGE SCALE GENOMIC DNA]</scope>
    <source>
        <strain evidence="9 10">CB4</strain>
    </source>
</reference>
<dbReference type="InterPro" id="IPR004568">
    <property type="entry name" value="Ppantetheine-prot_Trfase_dom"/>
</dbReference>
<dbReference type="RefSeq" id="WP_096466267.1">
    <property type="nucleotide sequence ID" value="NZ_AP017312.1"/>
</dbReference>
<comment type="cofactor">
    <cofactor evidence="1">
        <name>Mg(2+)</name>
        <dbReference type="ChEBI" id="CHEBI:18420"/>
    </cofactor>
</comment>
<evidence type="ECO:0000313" key="9">
    <source>
        <dbReference type="EMBL" id="BAU28518.1"/>
    </source>
</evidence>
<feature type="domain" description="4'-phosphopantetheinyl transferase" evidence="7">
    <location>
        <begin position="106"/>
        <end position="208"/>
    </location>
</feature>
<organism evidence="9 10">
    <name type="scientific">Aneurinibacillus soli</name>
    <dbReference type="NCBI Taxonomy" id="1500254"/>
    <lineage>
        <taxon>Bacteria</taxon>
        <taxon>Bacillati</taxon>
        <taxon>Bacillota</taxon>
        <taxon>Bacilli</taxon>
        <taxon>Bacillales</taxon>
        <taxon>Paenibacillaceae</taxon>
        <taxon>Aneurinibacillus group</taxon>
        <taxon>Aneurinibacillus</taxon>
    </lineage>
</organism>
<evidence type="ECO:0000256" key="4">
    <source>
        <dbReference type="ARBA" id="ARBA00022723"/>
    </source>
</evidence>
<dbReference type="PANTHER" id="PTHR12215:SF10">
    <property type="entry name" value="L-AMINOADIPATE-SEMIALDEHYDE DEHYDROGENASE-PHOSPHOPANTETHEINYL TRANSFERASE"/>
    <property type="match status" value="1"/>
</dbReference>
<dbReference type="InterPro" id="IPR055066">
    <property type="entry name" value="AASDHPPT_N"/>
</dbReference>
<dbReference type="SUPFAM" id="SSF56214">
    <property type="entry name" value="4'-phosphopantetheinyl transferase"/>
    <property type="match status" value="2"/>
</dbReference>
<dbReference type="PANTHER" id="PTHR12215">
    <property type="entry name" value="PHOSPHOPANTETHEINE TRANSFERASE"/>
    <property type="match status" value="1"/>
</dbReference>
<dbReference type="GO" id="GO:0005829">
    <property type="term" value="C:cytosol"/>
    <property type="evidence" value="ECO:0007669"/>
    <property type="project" value="TreeGrafter"/>
</dbReference>
<dbReference type="InterPro" id="IPR050559">
    <property type="entry name" value="P-Pant_transferase_sf"/>
</dbReference>
<accession>A0A0U5BA79</accession>
<dbReference type="InterPro" id="IPR037143">
    <property type="entry name" value="4-PPantetheinyl_Trfase_dom_sf"/>
</dbReference>
<dbReference type="EMBL" id="AP017312">
    <property type="protein sequence ID" value="BAU28518.1"/>
    <property type="molecule type" value="Genomic_DNA"/>
</dbReference>
<dbReference type="KEGG" id="asoc:CB4_02692"/>
<dbReference type="Pfam" id="PF01648">
    <property type="entry name" value="ACPS"/>
    <property type="match status" value="1"/>
</dbReference>
<dbReference type="GO" id="GO:0008897">
    <property type="term" value="F:holo-[acyl-carrier-protein] synthase activity"/>
    <property type="evidence" value="ECO:0007669"/>
    <property type="project" value="InterPro"/>
</dbReference>
<dbReference type="OrthoDB" id="9808281at2"/>
<dbReference type="GO" id="GO:0017000">
    <property type="term" value="P:antibiotic biosynthetic process"/>
    <property type="evidence" value="ECO:0007669"/>
    <property type="project" value="UniProtKB-KW"/>
</dbReference>
<evidence type="ECO:0000256" key="6">
    <source>
        <dbReference type="ARBA" id="ARBA00023194"/>
    </source>
</evidence>
<gene>
    <name evidence="9" type="primary">sfp_1</name>
    <name evidence="9" type="ORF">CB4_02692</name>
</gene>
<proteinExistence type="inferred from homology"/>
<protein>
    <submittedName>
        <fullName evidence="9">4'-phosphopantetheinyl transferase sfp</fullName>
        <ecNumber evidence="9">2.7.8.-</ecNumber>
    </submittedName>
</protein>
<dbReference type="GO" id="GO:0000287">
    <property type="term" value="F:magnesium ion binding"/>
    <property type="evidence" value="ECO:0007669"/>
    <property type="project" value="InterPro"/>
</dbReference>
<keyword evidence="6" id="KW-0045">Antibiotic biosynthesis</keyword>
<name>A0A0U5BA79_9BACL</name>
<evidence type="ECO:0000313" key="10">
    <source>
        <dbReference type="Proteomes" id="UP000217696"/>
    </source>
</evidence>
<evidence type="ECO:0000259" key="7">
    <source>
        <dbReference type="Pfam" id="PF01648"/>
    </source>
</evidence>
<evidence type="ECO:0000256" key="1">
    <source>
        <dbReference type="ARBA" id="ARBA00001946"/>
    </source>
</evidence>
<dbReference type="GO" id="GO:0006633">
    <property type="term" value="P:fatty acid biosynthetic process"/>
    <property type="evidence" value="ECO:0007669"/>
    <property type="project" value="InterPro"/>
</dbReference>
<keyword evidence="5" id="KW-0460">Magnesium</keyword>
<keyword evidence="4" id="KW-0479">Metal-binding</keyword>
<dbReference type="Pfam" id="PF22624">
    <property type="entry name" value="AASDHPPT_N"/>
    <property type="match status" value="1"/>
</dbReference>
<evidence type="ECO:0000259" key="8">
    <source>
        <dbReference type="Pfam" id="PF22624"/>
    </source>
</evidence>
<dbReference type="EC" id="2.7.8.-" evidence="9"/>
<keyword evidence="10" id="KW-1185">Reference proteome</keyword>
<dbReference type="GO" id="GO:0019878">
    <property type="term" value="P:lysine biosynthetic process via aminoadipic acid"/>
    <property type="evidence" value="ECO:0007669"/>
    <property type="project" value="TreeGrafter"/>
</dbReference>
<dbReference type="InterPro" id="IPR008278">
    <property type="entry name" value="4-PPantetheinyl_Trfase_dom"/>
</dbReference>
<sequence>MIELYAVRIDAMLSDTQQEQIVRYECISEERRERIKRVKNPQQKKKEVLCELLLRYALYQAYGTKQESIVFDVNPYGKPHIKNLASFHFNLSHAGVWILCGIDDSPIGVDIEWIQPIDFCIAEQLFSPEEKAVLYSAAEAEQIPLFYRFWTLKESYLKALGTGLSNPLSLFTMNLFENEGAELHTEEGGSGWFFKTYQFDPSYFVSVCARHPMFPVQLKVLEVKELLYEIT</sequence>
<evidence type="ECO:0000256" key="5">
    <source>
        <dbReference type="ARBA" id="ARBA00022842"/>
    </source>
</evidence>
<comment type="similarity">
    <text evidence="2">Belongs to the P-Pant transferase superfamily. Gsp/Sfp/HetI/AcpT family.</text>
</comment>
<feature type="domain" description="4'-phosphopantetheinyl transferase N-terminal" evidence="8">
    <location>
        <begin position="17"/>
        <end position="98"/>
    </location>
</feature>
<keyword evidence="3 9" id="KW-0808">Transferase</keyword>
<dbReference type="Proteomes" id="UP000217696">
    <property type="component" value="Chromosome"/>
</dbReference>